<keyword evidence="3" id="KW-0804">Transcription</keyword>
<evidence type="ECO:0000256" key="1">
    <source>
        <dbReference type="ARBA" id="ARBA00023015"/>
    </source>
</evidence>
<dbReference type="PROSITE" id="PS01124">
    <property type="entry name" value="HTH_ARAC_FAMILY_2"/>
    <property type="match status" value="1"/>
</dbReference>
<organism evidence="5 6">
    <name type="scientific">Ideonella margarita</name>
    <dbReference type="NCBI Taxonomy" id="2984191"/>
    <lineage>
        <taxon>Bacteria</taxon>
        <taxon>Pseudomonadati</taxon>
        <taxon>Pseudomonadota</taxon>
        <taxon>Betaproteobacteria</taxon>
        <taxon>Burkholderiales</taxon>
        <taxon>Sphaerotilaceae</taxon>
        <taxon>Ideonella</taxon>
    </lineage>
</organism>
<dbReference type="SUPFAM" id="SSF46689">
    <property type="entry name" value="Homeodomain-like"/>
    <property type="match status" value="1"/>
</dbReference>
<evidence type="ECO:0000256" key="2">
    <source>
        <dbReference type="ARBA" id="ARBA00023125"/>
    </source>
</evidence>
<dbReference type="RefSeq" id="WP_341400218.1">
    <property type="nucleotide sequence ID" value="NZ_JBBUTI010000012.1"/>
</dbReference>
<dbReference type="Proteomes" id="UP001379945">
    <property type="component" value="Unassembled WGS sequence"/>
</dbReference>
<dbReference type="Pfam" id="PF12833">
    <property type="entry name" value="HTH_18"/>
    <property type="match status" value="1"/>
</dbReference>
<evidence type="ECO:0000259" key="4">
    <source>
        <dbReference type="PROSITE" id="PS01124"/>
    </source>
</evidence>
<sequence length="340" mass="37488">MAAQPALVHACTGFAAAPAESAAGGLRVARVDDLWQHANNLSGWQQQYDQLSRGRFQGELQELWLDDLQVFEERTSQALRQRCRIPEGTLWVGITLARDGSRIDGQAAADDGMMVCAHPDEFELGTPAGHRIFGVVTRLDALRTHASRVGQALHTGDLRQAGWLHCSAATLARLREGLGQVLSSPMEAAAGSQHPQARQHVQQAVFDMVLAALGEAQGRADEATDRPSAARRRDLVRAVMADLQSQPDAVPTVPELCERFHVSRRTLQYAFEDVVGESPAVYLRCMRLNAVQRLLREGRVTQVQDAAAQHGFWSLSQFTADYRRHFGERPSDTRERARAG</sequence>
<evidence type="ECO:0000313" key="6">
    <source>
        <dbReference type="Proteomes" id="UP001379945"/>
    </source>
</evidence>
<dbReference type="EMBL" id="JBBUTI010000012">
    <property type="protein sequence ID" value="MEK8047907.1"/>
    <property type="molecule type" value="Genomic_DNA"/>
</dbReference>
<protein>
    <submittedName>
        <fullName evidence="5">Helix-turn-helix domain-containing protein</fullName>
    </submittedName>
</protein>
<dbReference type="InterPro" id="IPR018060">
    <property type="entry name" value="HTH_AraC"/>
</dbReference>
<evidence type="ECO:0000256" key="3">
    <source>
        <dbReference type="ARBA" id="ARBA00023163"/>
    </source>
</evidence>
<reference evidence="5 6" key="1">
    <citation type="submission" date="2024-04" db="EMBL/GenBank/DDBJ databases">
        <title>Novel species of the genus Ideonella isolated from streams.</title>
        <authorList>
            <person name="Lu H."/>
        </authorList>
    </citation>
    <scope>NUCLEOTIDE SEQUENCE [LARGE SCALE GENOMIC DNA]</scope>
    <source>
        <strain evidence="5 6">LYT19W</strain>
    </source>
</reference>
<comment type="caution">
    <text evidence="5">The sequence shown here is derived from an EMBL/GenBank/DDBJ whole genome shotgun (WGS) entry which is preliminary data.</text>
</comment>
<proteinExistence type="predicted"/>
<accession>A0ABU9C7M7</accession>
<evidence type="ECO:0000313" key="5">
    <source>
        <dbReference type="EMBL" id="MEK8047907.1"/>
    </source>
</evidence>
<dbReference type="PANTHER" id="PTHR46796">
    <property type="entry name" value="HTH-TYPE TRANSCRIPTIONAL ACTIVATOR RHAS-RELATED"/>
    <property type="match status" value="1"/>
</dbReference>
<gene>
    <name evidence="5" type="ORF">AACH00_16225</name>
</gene>
<keyword evidence="1" id="KW-0805">Transcription regulation</keyword>
<keyword evidence="6" id="KW-1185">Reference proteome</keyword>
<dbReference type="Gene3D" id="1.10.10.60">
    <property type="entry name" value="Homeodomain-like"/>
    <property type="match status" value="1"/>
</dbReference>
<feature type="domain" description="HTH araC/xylS-type" evidence="4">
    <location>
        <begin position="233"/>
        <end position="336"/>
    </location>
</feature>
<name>A0ABU9C7M7_9BURK</name>
<dbReference type="InterPro" id="IPR050204">
    <property type="entry name" value="AraC_XylS_family_regulators"/>
</dbReference>
<dbReference type="PANTHER" id="PTHR46796:SF12">
    <property type="entry name" value="HTH-TYPE DNA-BINDING TRANSCRIPTIONAL ACTIVATOR EUTR"/>
    <property type="match status" value="1"/>
</dbReference>
<keyword evidence="2" id="KW-0238">DNA-binding</keyword>
<dbReference type="InterPro" id="IPR009057">
    <property type="entry name" value="Homeodomain-like_sf"/>
</dbReference>
<dbReference type="SMART" id="SM00342">
    <property type="entry name" value="HTH_ARAC"/>
    <property type="match status" value="1"/>
</dbReference>